<keyword evidence="3" id="KW-1185">Reference proteome</keyword>
<feature type="domain" description="RNA polymerase sigma factor 70 region 4 type 2" evidence="1">
    <location>
        <begin position="99"/>
        <end position="141"/>
    </location>
</feature>
<evidence type="ECO:0000313" key="2">
    <source>
        <dbReference type="EMBL" id="MXP77081.1"/>
    </source>
</evidence>
<comment type="caution">
    <text evidence="2">The sequence shown here is derived from an EMBL/GenBank/DDBJ whole genome shotgun (WGS) entry which is preliminary data.</text>
</comment>
<organism evidence="2 3">
    <name type="scientific">Sporofaciens musculi</name>
    <dbReference type="NCBI Taxonomy" id="2681861"/>
    <lineage>
        <taxon>Bacteria</taxon>
        <taxon>Bacillati</taxon>
        <taxon>Bacillota</taxon>
        <taxon>Clostridia</taxon>
        <taxon>Lachnospirales</taxon>
        <taxon>Lachnospiraceae</taxon>
        <taxon>Sporofaciens</taxon>
    </lineage>
</organism>
<dbReference type="EMBL" id="WUQX01000001">
    <property type="protein sequence ID" value="MXP77081.1"/>
    <property type="molecule type" value="Genomic_DNA"/>
</dbReference>
<gene>
    <name evidence="2" type="ORF">GN277_17365</name>
</gene>
<dbReference type="InterPro" id="IPR036388">
    <property type="entry name" value="WH-like_DNA-bd_sf"/>
</dbReference>
<dbReference type="Gene3D" id="1.10.10.10">
    <property type="entry name" value="Winged helix-like DNA-binding domain superfamily/Winged helix DNA-binding domain"/>
    <property type="match status" value="1"/>
</dbReference>
<dbReference type="InterPro" id="IPR013324">
    <property type="entry name" value="RNA_pol_sigma_r3/r4-like"/>
</dbReference>
<evidence type="ECO:0000259" key="1">
    <source>
        <dbReference type="Pfam" id="PF08281"/>
    </source>
</evidence>
<dbReference type="AlphaFoldDB" id="A0A7X3SK66"/>
<protein>
    <submittedName>
        <fullName evidence="2">Sigma-70 family RNA polymerase sigma factor</fullName>
    </submittedName>
</protein>
<evidence type="ECO:0000313" key="3">
    <source>
        <dbReference type="Proteomes" id="UP000460412"/>
    </source>
</evidence>
<dbReference type="GO" id="GO:0016987">
    <property type="term" value="F:sigma factor activity"/>
    <property type="evidence" value="ECO:0007669"/>
    <property type="project" value="InterPro"/>
</dbReference>
<dbReference type="Pfam" id="PF08281">
    <property type="entry name" value="Sigma70_r4_2"/>
    <property type="match status" value="1"/>
</dbReference>
<sequence length="158" mass="18878">MDEKHPNRKKDKHNPYTLMIVEGRYHLSFKDGRGKLQTLEIDKILYDLFNLFELEDISYLNKVSRHIEHSELTEATLNERAFYKQTNLDEMVLRNMECELLHKAISKLPEVQKRRLLLYFFGDMTYEQIAKMEGCTKRAVKFSVDIAIEKLKKNFNIF</sequence>
<proteinExistence type="predicted"/>
<dbReference type="GO" id="GO:0003677">
    <property type="term" value="F:DNA binding"/>
    <property type="evidence" value="ECO:0007669"/>
    <property type="project" value="InterPro"/>
</dbReference>
<dbReference type="GO" id="GO:0006352">
    <property type="term" value="P:DNA-templated transcription initiation"/>
    <property type="evidence" value="ECO:0007669"/>
    <property type="project" value="InterPro"/>
</dbReference>
<dbReference type="InterPro" id="IPR013249">
    <property type="entry name" value="RNA_pol_sigma70_r4_t2"/>
</dbReference>
<dbReference type="InterPro" id="IPR014284">
    <property type="entry name" value="RNA_pol_sigma-70_dom"/>
</dbReference>
<dbReference type="NCBIfam" id="TIGR02937">
    <property type="entry name" value="sigma70-ECF"/>
    <property type="match status" value="1"/>
</dbReference>
<name>A0A7X3SK66_9FIRM</name>
<dbReference type="RefSeq" id="WP_159752144.1">
    <property type="nucleotide sequence ID" value="NZ_WUQX01000001.1"/>
</dbReference>
<accession>A0A7X3SK66</accession>
<dbReference type="Proteomes" id="UP000460412">
    <property type="component" value="Unassembled WGS sequence"/>
</dbReference>
<reference evidence="2 3" key="1">
    <citation type="submission" date="2019-12" db="EMBL/GenBank/DDBJ databases">
        <title>Sporaefaciens musculi gen. nov., sp. nov., a novel bacterium isolated from the caecum of an obese mouse.</title>
        <authorList>
            <person name="Rasmussen T.S."/>
            <person name="Streidl T."/>
            <person name="Hitch T.C.A."/>
            <person name="Wortmann E."/>
            <person name="Deptula P."/>
            <person name="Hansen M."/>
            <person name="Nielsen D.S."/>
            <person name="Clavel T."/>
            <person name="Vogensen F.K."/>
        </authorList>
    </citation>
    <scope>NUCLEOTIDE SEQUENCE [LARGE SCALE GENOMIC DNA]</scope>
    <source>
        <strain evidence="2 3">WCA-9-b2</strain>
    </source>
</reference>
<dbReference type="SUPFAM" id="SSF88659">
    <property type="entry name" value="Sigma3 and sigma4 domains of RNA polymerase sigma factors"/>
    <property type="match status" value="1"/>
</dbReference>